<evidence type="ECO:0000256" key="4">
    <source>
        <dbReference type="SAM" id="MobiDB-lite"/>
    </source>
</evidence>
<dbReference type="Gene3D" id="3.40.50.720">
    <property type="entry name" value="NAD(P)-binding Rossmann-like Domain"/>
    <property type="match status" value="1"/>
</dbReference>
<dbReference type="AlphaFoldDB" id="A0A4U6QB16"/>
<dbReference type="InterPro" id="IPR036291">
    <property type="entry name" value="NAD(P)-bd_dom_sf"/>
</dbReference>
<keyword evidence="2" id="KW-0560">Oxidoreductase</keyword>
<proteinExistence type="inferred from homology"/>
<dbReference type="Proteomes" id="UP000306985">
    <property type="component" value="Unassembled WGS sequence"/>
</dbReference>
<name>A0A4U6QB16_9ACTN</name>
<dbReference type="PRINTS" id="PR00080">
    <property type="entry name" value="SDRFAMILY"/>
</dbReference>
<protein>
    <submittedName>
        <fullName evidence="5">SDR family NAD(P)-dependent oxidoreductase</fullName>
    </submittedName>
</protein>
<accession>A0A4U6QB16</accession>
<dbReference type="Pfam" id="PF00106">
    <property type="entry name" value="adh_short"/>
    <property type="match status" value="1"/>
</dbReference>
<dbReference type="PANTHER" id="PTHR24320">
    <property type="entry name" value="RETINOL DEHYDROGENASE"/>
    <property type="match status" value="1"/>
</dbReference>
<evidence type="ECO:0000256" key="3">
    <source>
        <dbReference type="RuleBase" id="RU000363"/>
    </source>
</evidence>
<dbReference type="PRINTS" id="PR00081">
    <property type="entry name" value="GDHRDH"/>
</dbReference>
<dbReference type="GO" id="GO:0016491">
    <property type="term" value="F:oxidoreductase activity"/>
    <property type="evidence" value="ECO:0007669"/>
    <property type="project" value="UniProtKB-KW"/>
</dbReference>
<dbReference type="InterPro" id="IPR002347">
    <property type="entry name" value="SDR_fam"/>
</dbReference>
<dbReference type="OrthoDB" id="4577644at2"/>
<evidence type="ECO:0000313" key="6">
    <source>
        <dbReference type="Proteomes" id="UP000306985"/>
    </source>
</evidence>
<comment type="similarity">
    <text evidence="1 3">Belongs to the short-chain dehydrogenases/reductases (SDR) family.</text>
</comment>
<evidence type="ECO:0000313" key="5">
    <source>
        <dbReference type="EMBL" id="TKV57138.1"/>
    </source>
</evidence>
<dbReference type="SUPFAM" id="SSF51735">
    <property type="entry name" value="NAD(P)-binding Rossmann-fold domains"/>
    <property type="match status" value="1"/>
</dbReference>
<dbReference type="EMBL" id="SZZH01000006">
    <property type="protein sequence ID" value="TKV57138.1"/>
    <property type="molecule type" value="Genomic_DNA"/>
</dbReference>
<organism evidence="5 6">
    <name type="scientific">Nakamurella flava</name>
    <dbReference type="NCBI Taxonomy" id="2576308"/>
    <lineage>
        <taxon>Bacteria</taxon>
        <taxon>Bacillati</taxon>
        <taxon>Actinomycetota</taxon>
        <taxon>Actinomycetes</taxon>
        <taxon>Nakamurellales</taxon>
        <taxon>Nakamurellaceae</taxon>
        <taxon>Nakamurella</taxon>
    </lineage>
</organism>
<evidence type="ECO:0000256" key="2">
    <source>
        <dbReference type="ARBA" id="ARBA00023002"/>
    </source>
</evidence>
<comment type="caution">
    <text evidence="5">The sequence shown here is derived from an EMBL/GenBank/DDBJ whole genome shotgun (WGS) entry which is preliminary data.</text>
</comment>
<gene>
    <name evidence="5" type="ORF">FDO65_18485</name>
</gene>
<sequence>MDVTDQYGRRAVVTGANSGLGYQSALALARAGATVTMAVRDLDRGQAAAQRIRADVPAARLRVVHVDLSRLASVADFTAREGQQGPVDILVNNAGIMLAPRREITVDGFELHMGTNHLGHFALTAGLLPALVDGATDADPARVVSVTSMAARSARRLDRDLGLTGRYTPMKAYAQSKLAVALFAAELDRRCSAAGRPVVSVVAHPGWSATAERDPEDEAGVGVKLARRATALLGSTPAAGARSQVTAATDPALTGGELVGPRFLARGRPQPAKAPSALQDRSDAAWLWQRSVELTGIDPGLPPAPEGTDPAGR</sequence>
<dbReference type="PANTHER" id="PTHR24320:SF148">
    <property type="entry name" value="NAD(P)-BINDING ROSSMANN-FOLD SUPERFAMILY PROTEIN"/>
    <property type="match status" value="1"/>
</dbReference>
<feature type="region of interest" description="Disordered" evidence="4">
    <location>
        <begin position="294"/>
        <end position="313"/>
    </location>
</feature>
<keyword evidence="6" id="KW-1185">Reference proteome</keyword>
<evidence type="ECO:0000256" key="1">
    <source>
        <dbReference type="ARBA" id="ARBA00006484"/>
    </source>
</evidence>
<reference evidence="5 6" key="1">
    <citation type="submission" date="2019-05" db="EMBL/GenBank/DDBJ databases">
        <title>Nakamurella sp. N5BH11, whole genome shotgun sequence.</title>
        <authorList>
            <person name="Tuo L."/>
        </authorList>
    </citation>
    <scope>NUCLEOTIDE SEQUENCE [LARGE SCALE GENOMIC DNA]</scope>
    <source>
        <strain evidence="5 6">N5BH11</strain>
    </source>
</reference>